<dbReference type="InterPro" id="IPR012292">
    <property type="entry name" value="Globin/Proto"/>
</dbReference>
<dbReference type="GO" id="GO:0005344">
    <property type="term" value="F:oxygen carrier activity"/>
    <property type="evidence" value="ECO:0007669"/>
    <property type="project" value="UniProtKB-KW"/>
</dbReference>
<keyword evidence="5" id="KW-0479">Metal-binding</keyword>
<sequence length="145" mass="16593">MVHWTAEEKAAITSVWQKVNLDQDGREALSRLLVVYPWTQRYFSSFGNSPIQQLFTEMPRFKPTARRCYSCRQCHPDLDNMKTTLSNLSEIHAQKLYVDPENSRRFGEVLVIVLAAKLGIAFTPQVQGAWEKFNAVLVAAMSHGY</sequence>
<evidence type="ECO:0000313" key="10">
    <source>
        <dbReference type="Proteomes" id="UP000812440"/>
    </source>
</evidence>
<keyword evidence="3 7" id="KW-0349">Heme</keyword>
<keyword evidence="4 7" id="KW-0561">Oxygen transport</keyword>
<evidence type="ECO:0000256" key="7">
    <source>
        <dbReference type="RuleBase" id="RU000356"/>
    </source>
</evidence>
<evidence type="ECO:0000256" key="6">
    <source>
        <dbReference type="ARBA" id="ARBA00023004"/>
    </source>
</evidence>
<keyword evidence="6" id="KW-0408">Iron</keyword>
<dbReference type="GO" id="GO:0020037">
    <property type="term" value="F:heme binding"/>
    <property type="evidence" value="ECO:0007669"/>
    <property type="project" value="InterPro"/>
</dbReference>
<evidence type="ECO:0000256" key="4">
    <source>
        <dbReference type="ARBA" id="ARBA00022621"/>
    </source>
</evidence>
<dbReference type="PROSITE" id="PS01033">
    <property type="entry name" value="GLOBIN"/>
    <property type="match status" value="1"/>
</dbReference>
<gene>
    <name evidence="9" type="ORF">GDO86_017214</name>
</gene>
<dbReference type="GO" id="GO:0005833">
    <property type="term" value="C:hemoglobin complex"/>
    <property type="evidence" value="ECO:0007669"/>
    <property type="project" value="InterPro"/>
</dbReference>
<dbReference type="Pfam" id="PF00042">
    <property type="entry name" value="Globin"/>
    <property type="match status" value="1"/>
</dbReference>
<dbReference type="GO" id="GO:0031838">
    <property type="term" value="C:haptoglobin-hemoglobin complex"/>
    <property type="evidence" value="ECO:0007669"/>
    <property type="project" value="TreeGrafter"/>
</dbReference>
<name>A0A8T2IPR0_9PIPI</name>
<organism evidence="9 10">
    <name type="scientific">Hymenochirus boettgeri</name>
    <name type="common">Congo dwarf clawed frog</name>
    <dbReference type="NCBI Taxonomy" id="247094"/>
    <lineage>
        <taxon>Eukaryota</taxon>
        <taxon>Metazoa</taxon>
        <taxon>Chordata</taxon>
        <taxon>Craniata</taxon>
        <taxon>Vertebrata</taxon>
        <taxon>Euteleostomi</taxon>
        <taxon>Amphibia</taxon>
        <taxon>Batrachia</taxon>
        <taxon>Anura</taxon>
        <taxon>Pipoidea</taxon>
        <taxon>Pipidae</taxon>
        <taxon>Pipinae</taxon>
        <taxon>Hymenochirus</taxon>
    </lineage>
</organism>
<dbReference type="GO" id="GO:0072562">
    <property type="term" value="C:blood microparticle"/>
    <property type="evidence" value="ECO:0007669"/>
    <property type="project" value="TreeGrafter"/>
</dbReference>
<accession>A0A8T2IPR0</accession>
<dbReference type="InterPro" id="IPR009050">
    <property type="entry name" value="Globin-like_sf"/>
</dbReference>
<dbReference type="GO" id="GO:0046872">
    <property type="term" value="F:metal ion binding"/>
    <property type="evidence" value="ECO:0007669"/>
    <property type="project" value="UniProtKB-KW"/>
</dbReference>
<dbReference type="InterPro" id="IPR002337">
    <property type="entry name" value="Hemoglobin_b"/>
</dbReference>
<dbReference type="SUPFAM" id="SSF46458">
    <property type="entry name" value="Globin-like"/>
    <property type="match status" value="1"/>
</dbReference>
<dbReference type="GO" id="GO:0019825">
    <property type="term" value="F:oxygen binding"/>
    <property type="evidence" value="ECO:0007669"/>
    <property type="project" value="InterPro"/>
</dbReference>
<dbReference type="OrthoDB" id="9886081at2759"/>
<evidence type="ECO:0000256" key="3">
    <source>
        <dbReference type="ARBA" id="ARBA00022617"/>
    </source>
</evidence>
<evidence type="ECO:0000259" key="8">
    <source>
        <dbReference type="PROSITE" id="PS01033"/>
    </source>
</evidence>
<dbReference type="AlphaFoldDB" id="A0A8T2IPR0"/>
<dbReference type="InterPro" id="IPR000971">
    <property type="entry name" value="Globin"/>
</dbReference>
<proteinExistence type="inferred from homology"/>
<evidence type="ECO:0000313" key="9">
    <source>
        <dbReference type="EMBL" id="KAG8432868.1"/>
    </source>
</evidence>
<feature type="domain" description="Globin" evidence="8">
    <location>
        <begin position="3"/>
        <end position="145"/>
    </location>
</feature>
<dbReference type="InterPro" id="IPR050056">
    <property type="entry name" value="Hemoglobin_oxygen_transport"/>
</dbReference>
<keyword evidence="2 7" id="KW-0813">Transport</keyword>
<dbReference type="Proteomes" id="UP000812440">
    <property type="component" value="Chromosome 9"/>
</dbReference>
<comment type="caution">
    <text evidence="9">The sequence shown here is derived from an EMBL/GenBank/DDBJ whole genome shotgun (WGS) entry which is preliminary data.</text>
</comment>
<reference evidence="9" key="1">
    <citation type="thesis" date="2020" institute="ProQuest LLC" country="789 East Eisenhower Parkway, Ann Arbor, MI, USA">
        <title>Comparative Genomics and Chromosome Evolution.</title>
        <authorList>
            <person name="Mudd A.B."/>
        </authorList>
    </citation>
    <scope>NUCLEOTIDE SEQUENCE</scope>
    <source>
        <strain evidence="9">Female2</strain>
        <tissue evidence="9">Blood</tissue>
    </source>
</reference>
<dbReference type="GO" id="GO:0042744">
    <property type="term" value="P:hydrogen peroxide catabolic process"/>
    <property type="evidence" value="ECO:0007669"/>
    <property type="project" value="TreeGrafter"/>
</dbReference>
<protein>
    <recommendedName>
        <fullName evidence="8">Globin domain-containing protein</fullName>
    </recommendedName>
</protein>
<dbReference type="Gene3D" id="1.10.490.10">
    <property type="entry name" value="Globins"/>
    <property type="match status" value="1"/>
</dbReference>
<keyword evidence="10" id="KW-1185">Reference proteome</keyword>
<evidence type="ECO:0000256" key="1">
    <source>
        <dbReference type="ARBA" id="ARBA00008705"/>
    </source>
</evidence>
<comment type="similarity">
    <text evidence="1 7">Belongs to the globin family.</text>
</comment>
<evidence type="ECO:0000256" key="5">
    <source>
        <dbReference type="ARBA" id="ARBA00022723"/>
    </source>
</evidence>
<dbReference type="GO" id="GO:0031720">
    <property type="term" value="F:haptoglobin binding"/>
    <property type="evidence" value="ECO:0007669"/>
    <property type="project" value="TreeGrafter"/>
</dbReference>
<feature type="non-terminal residue" evidence="9">
    <location>
        <position position="145"/>
    </location>
</feature>
<dbReference type="PRINTS" id="PR00814">
    <property type="entry name" value="BETAHAEM"/>
</dbReference>
<dbReference type="GO" id="GO:0004601">
    <property type="term" value="F:peroxidase activity"/>
    <property type="evidence" value="ECO:0007669"/>
    <property type="project" value="TreeGrafter"/>
</dbReference>
<dbReference type="PANTHER" id="PTHR11442:SF98">
    <property type="entry name" value="HEMOGLOBIN SUBUNIT BETA-2"/>
    <property type="match status" value="1"/>
</dbReference>
<dbReference type="PANTHER" id="PTHR11442">
    <property type="entry name" value="HEMOGLOBIN FAMILY MEMBER"/>
    <property type="match status" value="1"/>
</dbReference>
<dbReference type="GO" id="GO:0043177">
    <property type="term" value="F:organic acid binding"/>
    <property type="evidence" value="ECO:0007669"/>
    <property type="project" value="TreeGrafter"/>
</dbReference>
<evidence type="ECO:0000256" key="2">
    <source>
        <dbReference type="ARBA" id="ARBA00022448"/>
    </source>
</evidence>
<dbReference type="EMBL" id="JAACNH010000009">
    <property type="protein sequence ID" value="KAG8432868.1"/>
    <property type="molecule type" value="Genomic_DNA"/>
</dbReference>